<organism evidence="1 2">
    <name type="scientific">Oryzias melastigma</name>
    <name type="common">Marine medaka</name>
    <dbReference type="NCBI Taxonomy" id="30732"/>
    <lineage>
        <taxon>Eukaryota</taxon>
        <taxon>Metazoa</taxon>
        <taxon>Chordata</taxon>
        <taxon>Craniata</taxon>
        <taxon>Vertebrata</taxon>
        <taxon>Euteleostomi</taxon>
        <taxon>Actinopterygii</taxon>
        <taxon>Neopterygii</taxon>
        <taxon>Teleostei</taxon>
        <taxon>Neoteleostei</taxon>
        <taxon>Acanthomorphata</taxon>
        <taxon>Ovalentaria</taxon>
        <taxon>Atherinomorphae</taxon>
        <taxon>Beloniformes</taxon>
        <taxon>Adrianichthyidae</taxon>
        <taxon>Oryziinae</taxon>
        <taxon>Oryzias</taxon>
    </lineage>
</organism>
<dbReference type="Proteomes" id="UP000646548">
    <property type="component" value="Unassembled WGS sequence"/>
</dbReference>
<reference evidence="1" key="1">
    <citation type="journal article" name="BMC Genomics">
        <title>Long-read sequencing and de novo genome assembly of marine medaka (Oryzias melastigma).</title>
        <authorList>
            <person name="Liang P."/>
            <person name="Saqib H.S.A."/>
            <person name="Ni X."/>
            <person name="Shen Y."/>
        </authorList>
    </citation>
    <scope>NUCLEOTIDE SEQUENCE</scope>
    <source>
        <strain evidence="1">Bigg-433</strain>
    </source>
</reference>
<proteinExistence type="predicted"/>
<protein>
    <submittedName>
        <fullName evidence="1">Uncharacterized protein</fullName>
    </submittedName>
</protein>
<evidence type="ECO:0000313" key="2">
    <source>
        <dbReference type="Proteomes" id="UP000646548"/>
    </source>
</evidence>
<accession>A0A834F3Q1</accession>
<sequence length="110" mass="12442">MWIHLCFDCFLMNVTSFIDGFIFSPRGATLLLHINSGSAVVDSANVFCFPEAEETQKKDEYKAGSADSSLHPPAPIAVSQMLYLLMFYEWKMGKSVEFFFSVAKRKEELS</sequence>
<dbReference type="EMBL" id="WKFB01000572">
    <property type="protein sequence ID" value="KAF6719656.1"/>
    <property type="molecule type" value="Genomic_DNA"/>
</dbReference>
<comment type="caution">
    <text evidence="1">The sequence shown here is derived from an EMBL/GenBank/DDBJ whole genome shotgun (WGS) entry which is preliminary data.</text>
</comment>
<dbReference type="AlphaFoldDB" id="A0A834F3Q1"/>
<name>A0A834F3Q1_ORYME</name>
<evidence type="ECO:0000313" key="1">
    <source>
        <dbReference type="EMBL" id="KAF6719656.1"/>
    </source>
</evidence>
<gene>
    <name evidence="1" type="ORF">FQA47_014633</name>
</gene>